<sequence>MASWLTARIVGNCETSLNAQVVLEKVGEKKPPSSSNLIKDETEEKEITDEEVTSALEKFGIQKGDASMEEMRKCLKVVEGKRFWVENYQVHPYASRVKKWLWVHERYRGYGAALVDGAKELEKVKEKEVKNKLKALQSAYGKFVKKVQGHSEFEDSQLFKFFLENVQDDTLKEQLEELKKDHSTLDNDETIQNAFEAAFLNEVISKDDTTKILELMTKFTEDMDQHMRKEENAIVHHWLNLTEEQYKKYRTYLSWKYAAMY</sequence>
<name>A0A6S8Y349_9STRA</name>
<accession>A0A6S8Y349</accession>
<proteinExistence type="predicted"/>
<dbReference type="EMBL" id="HBNS01046817">
    <property type="protein sequence ID" value="CAE4647418.1"/>
    <property type="molecule type" value="Transcribed_RNA"/>
</dbReference>
<feature type="domain" description="Hemerythrin-like" evidence="1">
    <location>
        <begin position="113"/>
        <end position="234"/>
    </location>
</feature>
<evidence type="ECO:0000259" key="1">
    <source>
        <dbReference type="Pfam" id="PF01814"/>
    </source>
</evidence>
<dbReference type="Pfam" id="PF01814">
    <property type="entry name" value="Hemerythrin"/>
    <property type="match status" value="1"/>
</dbReference>
<gene>
    <name evidence="2" type="ORF">DBRI00130_LOCUS36182</name>
</gene>
<dbReference type="AlphaFoldDB" id="A0A6S8Y349"/>
<evidence type="ECO:0000313" key="2">
    <source>
        <dbReference type="EMBL" id="CAE4647418.1"/>
    </source>
</evidence>
<dbReference type="InterPro" id="IPR012312">
    <property type="entry name" value="Hemerythrin-like"/>
</dbReference>
<reference evidence="2" key="1">
    <citation type="submission" date="2021-01" db="EMBL/GenBank/DDBJ databases">
        <authorList>
            <person name="Corre E."/>
            <person name="Pelletier E."/>
            <person name="Niang G."/>
            <person name="Scheremetjew M."/>
            <person name="Finn R."/>
            <person name="Kale V."/>
            <person name="Holt S."/>
            <person name="Cochrane G."/>
            <person name="Meng A."/>
            <person name="Brown T."/>
            <person name="Cohen L."/>
        </authorList>
    </citation>
    <scope>NUCLEOTIDE SEQUENCE</scope>
    <source>
        <strain evidence="2">GSO104</strain>
    </source>
</reference>
<dbReference type="Gene3D" id="1.20.120.520">
    <property type="entry name" value="nmb1532 protein domain like"/>
    <property type="match status" value="1"/>
</dbReference>
<organism evidence="2">
    <name type="scientific">Ditylum brightwellii</name>
    <dbReference type="NCBI Taxonomy" id="49249"/>
    <lineage>
        <taxon>Eukaryota</taxon>
        <taxon>Sar</taxon>
        <taxon>Stramenopiles</taxon>
        <taxon>Ochrophyta</taxon>
        <taxon>Bacillariophyta</taxon>
        <taxon>Mediophyceae</taxon>
        <taxon>Lithodesmiophycidae</taxon>
        <taxon>Lithodesmiales</taxon>
        <taxon>Lithodesmiaceae</taxon>
        <taxon>Ditylum</taxon>
    </lineage>
</organism>
<protein>
    <recommendedName>
        <fullName evidence="1">Hemerythrin-like domain-containing protein</fullName>
    </recommendedName>
</protein>